<dbReference type="SUPFAM" id="SSF53098">
    <property type="entry name" value="Ribonuclease H-like"/>
    <property type="match status" value="1"/>
</dbReference>
<dbReference type="GO" id="GO:0004527">
    <property type="term" value="F:exonuclease activity"/>
    <property type="evidence" value="ECO:0007669"/>
    <property type="project" value="UniProtKB-KW"/>
</dbReference>
<dbReference type="OMA" id="GQCTYHP"/>
<sequence length="692" mass="76215">MFRPTGLFKSIACPKISSCGLQNCLFSHQAVELPPAPAPPAPVAITRAKPAKDNIKNERSPTPPPSKRRRIDDDGSKSTEPPSNPAKPIIKSILKKPTPTPTATGPAAPATAPYNPSSSADSEDGRYLKLETIDKRTGVITRTRIERAGPSKTTLLQTNASSSSKAPAPAPAPAPAAVQGLRALHTSPDQKNTLTTKTNVTGDLLSWGLSKPSPTGKVPEPERLIPRSVAKPPAQFDIRLKLLEALHKQFVRLHPESEMSVVERQKLIKLARDEEETAAVKDYKAYAVVLRNRVYALTKMSQEDFKKELDAKRKAEQTDDKEFEIDTTLTPEDEVRAIAGYVHPFTLLKQFDYVVIPPSEQEIETARKGVDAAAGDEECERCKSRFKMFLTKDPETGLYTTGGKCTHHWGRSWIPDRTAGQKQWQCCQQPVGETTGCGDASTHVFLIRSPKRLASQWQFVETPAPASDALGTSTKEKAICMDCEMGFTTFGLELIRLTVTRFPTYEPVIDILVKPLGEILDLNTRFSGVTQEQWDTALTYDAAKSNEASQVIVKAVSPLQAREILFKHIDASTIIVGHSLENDLKCTRVVHPRVVDTAILYPHRRGGGMRYSLKHLVRLHLGKYIQAIDTDKGHDSKEDANEAGNLVRKKIMVDVKSGKIGKDGIWTVNTAYELNAASKTENKDVDKSKLLV</sequence>
<feature type="compositionally biased region" description="Basic and acidic residues" evidence="5">
    <location>
        <begin position="50"/>
        <end position="59"/>
    </location>
</feature>
<reference evidence="7 8" key="1">
    <citation type="journal article" date="2013" name="PLoS Genet.">
        <title>Genomic mechanisms accounting for the adaptation to parasitism in nematode-trapping fungi.</title>
        <authorList>
            <person name="Meerupati T."/>
            <person name="Andersson K.M."/>
            <person name="Friman E."/>
            <person name="Kumar D."/>
            <person name="Tunlid A."/>
            <person name="Ahren D."/>
        </authorList>
    </citation>
    <scope>NUCLEOTIDE SEQUENCE [LARGE SCALE GENOMIC DNA]</scope>
    <source>
        <strain evidence="7 8">CBS 200.50</strain>
    </source>
</reference>
<evidence type="ECO:0000256" key="5">
    <source>
        <dbReference type="SAM" id="MobiDB-lite"/>
    </source>
</evidence>
<dbReference type="PANTHER" id="PTHR12801:SF112">
    <property type="entry name" value="RNA EXONUCLEASE 3"/>
    <property type="match status" value="1"/>
</dbReference>
<dbReference type="EMBL" id="AQGS01000032">
    <property type="protein sequence ID" value="EPS44833.1"/>
    <property type="molecule type" value="Genomic_DNA"/>
</dbReference>
<protein>
    <recommendedName>
        <fullName evidence="6">Exonuclease domain-containing protein</fullName>
    </recommendedName>
</protein>
<dbReference type="Proteomes" id="UP000015100">
    <property type="component" value="Unassembled WGS sequence"/>
</dbReference>
<evidence type="ECO:0000256" key="1">
    <source>
        <dbReference type="ARBA" id="ARBA00006357"/>
    </source>
</evidence>
<keyword evidence="3" id="KW-0378">Hydrolase</keyword>
<dbReference type="GO" id="GO:0005634">
    <property type="term" value="C:nucleus"/>
    <property type="evidence" value="ECO:0007669"/>
    <property type="project" value="TreeGrafter"/>
</dbReference>
<dbReference type="Gene3D" id="3.30.420.10">
    <property type="entry name" value="Ribonuclease H-like superfamily/Ribonuclease H"/>
    <property type="match status" value="1"/>
</dbReference>
<dbReference type="InterPro" id="IPR047021">
    <property type="entry name" value="REXO1/3/4-like"/>
</dbReference>
<dbReference type="PANTHER" id="PTHR12801">
    <property type="entry name" value="RNA EXONUCLEASE REXO1 / RECO3 FAMILY MEMBER-RELATED"/>
    <property type="match status" value="1"/>
</dbReference>
<evidence type="ECO:0000259" key="6">
    <source>
        <dbReference type="SMART" id="SM00479"/>
    </source>
</evidence>
<evidence type="ECO:0000313" key="7">
    <source>
        <dbReference type="EMBL" id="EPS44833.1"/>
    </source>
</evidence>
<keyword evidence="2" id="KW-0540">Nuclease</keyword>
<reference evidence="8" key="2">
    <citation type="submission" date="2013-04" db="EMBL/GenBank/DDBJ databases">
        <title>Genomic mechanisms accounting for the adaptation to parasitism in nematode-trapping fungi.</title>
        <authorList>
            <person name="Ahren D.G."/>
        </authorList>
    </citation>
    <scope>NUCLEOTIDE SEQUENCE [LARGE SCALE GENOMIC DNA]</scope>
    <source>
        <strain evidence="8">CBS 200.50</strain>
    </source>
</reference>
<dbReference type="GO" id="GO:0003676">
    <property type="term" value="F:nucleic acid binding"/>
    <property type="evidence" value="ECO:0007669"/>
    <property type="project" value="InterPro"/>
</dbReference>
<dbReference type="OrthoDB" id="3996471at2759"/>
<keyword evidence="8" id="KW-1185">Reference proteome</keyword>
<dbReference type="InterPro" id="IPR036397">
    <property type="entry name" value="RNaseH_sf"/>
</dbReference>
<keyword evidence="4" id="KW-0269">Exonuclease</keyword>
<feature type="compositionally biased region" description="Low complexity" evidence="5">
    <location>
        <begin position="101"/>
        <end position="113"/>
    </location>
</feature>
<comment type="caution">
    <text evidence="7">The sequence shown here is derived from an EMBL/GenBank/DDBJ whole genome shotgun (WGS) entry which is preliminary data.</text>
</comment>
<accession>S8BZJ0</accession>
<evidence type="ECO:0000256" key="3">
    <source>
        <dbReference type="ARBA" id="ARBA00022801"/>
    </source>
</evidence>
<comment type="similarity">
    <text evidence="1">Belongs to the REXO1/REXO3 family.</text>
</comment>
<name>S8BZJ0_DACHA</name>
<dbReference type="eggNOG" id="KOG2248">
    <property type="taxonomic scope" value="Eukaryota"/>
</dbReference>
<evidence type="ECO:0000256" key="2">
    <source>
        <dbReference type="ARBA" id="ARBA00022722"/>
    </source>
</evidence>
<organism evidence="7 8">
    <name type="scientific">Dactylellina haptotyla (strain CBS 200.50)</name>
    <name type="common">Nematode-trapping fungus</name>
    <name type="synonym">Monacrosporium haptotylum</name>
    <dbReference type="NCBI Taxonomy" id="1284197"/>
    <lineage>
        <taxon>Eukaryota</taxon>
        <taxon>Fungi</taxon>
        <taxon>Dikarya</taxon>
        <taxon>Ascomycota</taxon>
        <taxon>Pezizomycotina</taxon>
        <taxon>Orbiliomycetes</taxon>
        <taxon>Orbiliales</taxon>
        <taxon>Orbiliaceae</taxon>
        <taxon>Dactylellina</taxon>
    </lineage>
</organism>
<dbReference type="SMART" id="SM00479">
    <property type="entry name" value="EXOIII"/>
    <property type="match status" value="1"/>
</dbReference>
<evidence type="ECO:0000313" key="8">
    <source>
        <dbReference type="Proteomes" id="UP000015100"/>
    </source>
</evidence>
<dbReference type="InterPro" id="IPR034922">
    <property type="entry name" value="REX1-like_exo"/>
</dbReference>
<feature type="region of interest" description="Disordered" evidence="5">
    <location>
        <begin position="141"/>
        <end position="177"/>
    </location>
</feature>
<dbReference type="InterPro" id="IPR012337">
    <property type="entry name" value="RNaseH-like_sf"/>
</dbReference>
<feature type="domain" description="Exonuclease" evidence="6">
    <location>
        <begin position="477"/>
        <end position="656"/>
    </location>
</feature>
<evidence type="ECO:0000256" key="4">
    <source>
        <dbReference type="ARBA" id="ARBA00022839"/>
    </source>
</evidence>
<proteinExistence type="inferred from homology"/>
<dbReference type="STRING" id="1284197.S8BZJ0"/>
<dbReference type="InterPro" id="IPR013520">
    <property type="entry name" value="Ribonucl_H"/>
</dbReference>
<dbReference type="HOGENOM" id="CLU_022453_4_0_1"/>
<dbReference type="AlphaFoldDB" id="S8BZJ0"/>
<dbReference type="CDD" id="cd06145">
    <property type="entry name" value="REX1_like"/>
    <property type="match status" value="1"/>
</dbReference>
<gene>
    <name evidence="7" type="ORF">H072_1172</name>
</gene>
<feature type="region of interest" description="Disordered" evidence="5">
    <location>
        <begin position="35"/>
        <end position="128"/>
    </location>
</feature>